<name>A0A6A6LEI3_HEVBR</name>
<protein>
    <submittedName>
        <fullName evidence="7">Uncharacterized protein</fullName>
    </submittedName>
</protein>
<dbReference type="Proteomes" id="UP000467840">
    <property type="component" value="Chromosome 1"/>
</dbReference>
<dbReference type="GO" id="GO:0009734">
    <property type="term" value="P:auxin-activated signaling pathway"/>
    <property type="evidence" value="ECO:0007669"/>
    <property type="project" value="InterPro"/>
</dbReference>
<feature type="transmembrane region" description="Helical" evidence="6">
    <location>
        <begin position="229"/>
        <end position="247"/>
    </location>
</feature>
<keyword evidence="4 6" id="KW-1133">Transmembrane helix</keyword>
<keyword evidence="5 6" id="KW-0472">Membrane</keyword>
<comment type="caution">
    <text evidence="7">The sequence shown here is derived from an EMBL/GenBank/DDBJ whole genome shotgun (WGS) entry which is preliminary data.</text>
</comment>
<feature type="transmembrane region" description="Helical" evidence="6">
    <location>
        <begin position="72"/>
        <end position="96"/>
    </location>
</feature>
<evidence type="ECO:0000256" key="1">
    <source>
        <dbReference type="ARBA" id="ARBA00004141"/>
    </source>
</evidence>
<organism evidence="7 8">
    <name type="scientific">Hevea brasiliensis</name>
    <name type="common">Para rubber tree</name>
    <name type="synonym">Siphonia brasiliensis</name>
    <dbReference type="NCBI Taxonomy" id="3981"/>
    <lineage>
        <taxon>Eukaryota</taxon>
        <taxon>Viridiplantae</taxon>
        <taxon>Streptophyta</taxon>
        <taxon>Embryophyta</taxon>
        <taxon>Tracheophyta</taxon>
        <taxon>Spermatophyta</taxon>
        <taxon>Magnoliopsida</taxon>
        <taxon>eudicotyledons</taxon>
        <taxon>Gunneridae</taxon>
        <taxon>Pentapetalae</taxon>
        <taxon>rosids</taxon>
        <taxon>fabids</taxon>
        <taxon>Malpighiales</taxon>
        <taxon>Euphorbiaceae</taxon>
        <taxon>Crotonoideae</taxon>
        <taxon>Micrandreae</taxon>
        <taxon>Hevea</taxon>
    </lineage>
</organism>
<dbReference type="EMBL" id="JAAGAX010000011">
    <property type="protein sequence ID" value="KAF2298885.1"/>
    <property type="molecule type" value="Genomic_DNA"/>
</dbReference>
<reference evidence="7 8" key="1">
    <citation type="journal article" date="2020" name="Mol. Plant">
        <title>The Chromosome-Based Rubber Tree Genome Provides New Insights into Spurge Genome Evolution and Rubber Biosynthesis.</title>
        <authorList>
            <person name="Liu J."/>
            <person name="Shi C."/>
            <person name="Shi C.C."/>
            <person name="Li W."/>
            <person name="Zhang Q.J."/>
            <person name="Zhang Y."/>
            <person name="Li K."/>
            <person name="Lu H.F."/>
            <person name="Shi C."/>
            <person name="Zhu S.T."/>
            <person name="Xiao Z.Y."/>
            <person name="Nan H."/>
            <person name="Yue Y."/>
            <person name="Zhu X.G."/>
            <person name="Wu Y."/>
            <person name="Hong X.N."/>
            <person name="Fan G.Y."/>
            <person name="Tong Y."/>
            <person name="Zhang D."/>
            <person name="Mao C.L."/>
            <person name="Liu Y.L."/>
            <person name="Hao S.J."/>
            <person name="Liu W.Q."/>
            <person name="Lv M.Q."/>
            <person name="Zhang H.B."/>
            <person name="Liu Y."/>
            <person name="Hu-Tang G.R."/>
            <person name="Wang J.P."/>
            <person name="Wang J.H."/>
            <person name="Sun Y.H."/>
            <person name="Ni S.B."/>
            <person name="Chen W.B."/>
            <person name="Zhang X.C."/>
            <person name="Jiao Y.N."/>
            <person name="Eichler E.E."/>
            <person name="Li G.H."/>
            <person name="Liu X."/>
            <person name="Gao L.Z."/>
        </authorList>
    </citation>
    <scope>NUCLEOTIDE SEQUENCE [LARGE SCALE GENOMIC DNA]</scope>
    <source>
        <strain evidence="8">cv. GT1</strain>
        <tissue evidence="7">Leaf</tissue>
    </source>
</reference>
<evidence type="ECO:0000313" key="8">
    <source>
        <dbReference type="Proteomes" id="UP000467840"/>
    </source>
</evidence>
<evidence type="ECO:0000313" key="7">
    <source>
        <dbReference type="EMBL" id="KAF2298885.1"/>
    </source>
</evidence>
<dbReference type="InterPro" id="IPR018503">
    <property type="entry name" value="Tetraspanin_CS"/>
</dbReference>
<sequence length="270" mass="30378">MVRVSNIVLGIFNVIILIIGLAAIGTGFFFYLGSNSKCEKGVENQLMIMGAALFVVSLLGLIGSCYRINFLLILYLVVMFLLILGFMAFTIFAITVTNETSAKMLSHTKIMNFRTWIRDHFVNDKNWNQIRNCLIDARVCKTLGNDVEQDVARFYKKNLSPIQSGCCKPPTECGFTYKNATFWIKPVAGAAVANSDCTTWSNEQKTLCYNCESCKAGMVDNIRHKWKQLAIFNVCITIILIVFYSIGCCARKNNSTKKVHGKFKGYRAYP</sequence>
<dbReference type="GO" id="GO:0016020">
    <property type="term" value="C:membrane"/>
    <property type="evidence" value="ECO:0007669"/>
    <property type="project" value="UniProtKB-SubCell"/>
</dbReference>
<dbReference type="AlphaFoldDB" id="A0A6A6LEI3"/>
<dbReference type="InterPro" id="IPR018499">
    <property type="entry name" value="Tetraspanin/Peripherin"/>
</dbReference>
<comment type="subcellular location">
    <subcellularLocation>
        <location evidence="1">Membrane</location>
        <topology evidence="1">Multi-pass membrane protein</topology>
    </subcellularLocation>
</comment>
<comment type="similarity">
    <text evidence="2">Belongs to the tetraspanin (TM4SF) family.</text>
</comment>
<accession>A0A6A6LEI3</accession>
<keyword evidence="8" id="KW-1185">Reference proteome</keyword>
<feature type="transmembrane region" description="Helical" evidence="6">
    <location>
        <begin position="6"/>
        <end position="34"/>
    </location>
</feature>
<dbReference type="InterPro" id="IPR044991">
    <property type="entry name" value="TET_plant"/>
</dbReference>
<evidence type="ECO:0000256" key="5">
    <source>
        <dbReference type="ARBA" id="ARBA00023136"/>
    </source>
</evidence>
<keyword evidence="3 6" id="KW-0812">Transmembrane</keyword>
<evidence type="ECO:0000256" key="4">
    <source>
        <dbReference type="ARBA" id="ARBA00022989"/>
    </source>
</evidence>
<dbReference type="Pfam" id="PF00335">
    <property type="entry name" value="Tetraspanin"/>
    <property type="match status" value="1"/>
</dbReference>
<evidence type="ECO:0000256" key="6">
    <source>
        <dbReference type="SAM" id="Phobius"/>
    </source>
</evidence>
<feature type="transmembrane region" description="Helical" evidence="6">
    <location>
        <begin position="46"/>
        <end position="66"/>
    </location>
</feature>
<proteinExistence type="inferred from homology"/>
<evidence type="ECO:0000256" key="2">
    <source>
        <dbReference type="ARBA" id="ARBA00006840"/>
    </source>
</evidence>
<gene>
    <name evidence="7" type="ORF">GH714_028630</name>
</gene>
<dbReference type="PANTHER" id="PTHR32191">
    <property type="entry name" value="TETRASPANIN-8-RELATED"/>
    <property type="match status" value="1"/>
</dbReference>
<evidence type="ECO:0000256" key="3">
    <source>
        <dbReference type="ARBA" id="ARBA00022692"/>
    </source>
</evidence>
<dbReference type="PROSITE" id="PS00421">
    <property type="entry name" value="TM4_1"/>
    <property type="match status" value="1"/>
</dbReference>